<evidence type="ECO:0000313" key="1">
    <source>
        <dbReference type="EMBL" id="KAF1847811.1"/>
    </source>
</evidence>
<dbReference type="RefSeq" id="XP_040790374.1">
    <property type="nucleotide sequence ID" value="XM_040931683.1"/>
</dbReference>
<dbReference type="GeneID" id="63848935"/>
<keyword evidence="2" id="KW-1185">Reference proteome</keyword>
<protein>
    <submittedName>
        <fullName evidence="1">Uncharacterized protein</fullName>
    </submittedName>
</protein>
<proteinExistence type="predicted"/>
<dbReference type="EMBL" id="ML976615">
    <property type="protein sequence ID" value="KAF1847811.1"/>
    <property type="molecule type" value="Genomic_DNA"/>
</dbReference>
<evidence type="ECO:0000313" key="2">
    <source>
        <dbReference type="Proteomes" id="UP000800039"/>
    </source>
</evidence>
<dbReference type="Proteomes" id="UP000800039">
    <property type="component" value="Unassembled WGS sequence"/>
</dbReference>
<organism evidence="1 2">
    <name type="scientific">Cucurbitaria berberidis CBS 394.84</name>
    <dbReference type="NCBI Taxonomy" id="1168544"/>
    <lineage>
        <taxon>Eukaryota</taxon>
        <taxon>Fungi</taxon>
        <taxon>Dikarya</taxon>
        <taxon>Ascomycota</taxon>
        <taxon>Pezizomycotina</taxon>
        <taxon>Dothideomycetes</taxon>
        <taxon>Pleosporomycetidae</taxon>
        <taxon>Pleosporales</taxon>
        <taxon>Pleosporineae</taxon>
        <taxon>Cucurbitariaceae</taxon>
        <taxon>Cucurbitaria</taxon>
    </lineage>
</organism>
<sequence>MSTPTPDLDSLALRIHALKQLISAHKKLIGHFIIPYVTLAVKIATEAVKTFDDESNPPTKPGLEANARVMSHRDPGLLLLDRFNAQAAELDEFQSNRLENTPAFENLAVALQYVEMQEHELLQKCREYGAEMLHLLGEVDHVQAKSLSTRSPFRLYSEPKLDGVMRIANVINLFSTKEVDVLGGESF</sequence>
<reference evidence="1" key="1">
    <citation type="submission" date="2020-01" db="EMBL/GenBank/DDBJ databases">
        <authorList>
            <consortium name="DOE Joint Genome Institute"/>
            <person name="Haridas S."/>
            <person name="Albert R."/>
            <person name="Binder M."/>
            <person name="Bloem J."/>
            <person name="Labutti K."/>
            <person name="Salamov A."/>
            <person name="Andreopoulos B."/>
            <person name="Baker S.E."/>
            <person name="Barry K."/>
            <person name="Bills G."/>
            <person name="Bluhm B.H."/>
            <person name="Cannon C."/>
            <person name="Castanera R."/>
            <person name="Culley D.E."/>
            <person name="Daum C."/>
            <person name="Ezra D."/>
            <person name="Gonzalez J.B."/>
            <person name="Henrissat B."/>
            <person name="Kuo A."/>
            <person name="Liang C."/>
            <person name="Lipzen A."/>
            <person name="Lutzoni F."/>
            <person name="Magnuson J."/>
            <person name="Mondo S."/>
            <person name="Nolan M."/>
            <person name="Ohm R."/>
            <person name="Pangilinan J."/>
            <person name="Park H.-J."/>
            <person name="Ramirez L."/>
            <person name="Alfaro M."/>
            <person name="Sun H."/>
            <person name="Tritt A."/>
            <person name="Yoshinaga Y."/>
            <person name="Zwiers L.-H."/>
            <person name="Turgeon B.G."/>
            <person name="Goodwin S.B."/>
            <person name="Spatafora J.W."/>
            <person name="Crous P.W."/>
            <person name="Grigoriev I.V."/>
        </authorList>
    </citation>
    <scope>NUCLEOTIDE SEQUENCE</scope>
    <source>
        <strain evidence="1">CBS 394.84</strain>
    </source>
</reference>
<gene>
    <name evidence="1" type="ORF">K460DRAFT_352887</name>
</gene>
<name>A0A9P4GMK5_9PLEO</name>
<comment type="caution">
    <text evidence="1">The sequence shown here is derived from an EMBL/GenBank/DDBJ whole genome shotgun (WGS) entry which is preliminary data.</text>
</comment>
<accession>A0A9P4GMK5</accession>
<dbReference type="AlphaFoldDB" id="A0A9P4GMK5"/>